<dbReference type="PANTHER" id="PTHR35789">
    <property type="entry name" value="SPORE GERMINATION PROTEIN B3"/>
    <property type="match status" value="1"/>
</dbReference>
<dbReference type="EMBL" id="JAGGLM010000003">
    <property type="protein sequence ID" value="MBP2032257.1"/>
    <property type="molecule type" value="Genomic_DNA"/>
</dbReference>
<dbReference type="PROSITE" id="PS51257">
    <property type="entry name" value="PROKAR_LIPOPROTEIN"/>
    <property type="match status" value="1"/>
</dbReference>
<dbReference type="RefSeq" id="WP_209701246.1">
    <property type="nucleotide sequence ID" value="NZ_JAGGLM010000003.1"/>
</dbReference>
<evidence type="ECO:0000256" key="3">
    <source>
        <dbReference type="ARBA" id="ARBA00022544"/>
    </source>
</evidence>
<feature type="signal peptide" evidence="8">
    <location>
        <begin position="1"/>
        <end position="22"/>
    </location>
</feature>
<evidence type="ECO:0000313" key="11">
    <source>
        <dbReference type="EMBL" id="MBP2032257.1"/>
    </source>
</evidence>
<feature type="domain" description="Spore germination GerAC-like C-terminal" evidence="9">
    <location>
        <begin position="207"/>
        <end position="361"/>
    </location>
</feature>
<dbReference type="Pfam" id="PF05504">
    <property type="entry name" value="Spore_GerAC"/>
    <property type="match status" value="1"/>
</dbReference>
<dbReference type="PANTHER" id="PTHR35789:SF1">
    <property type="entry name" value="SPORE GERMINATION PROTEIN B3"/>
    <property type="match status" value="1"/>
</dbReference>
<dbReference type="NCBIfam" id="TIGR02887">
    <property type="entry name" value="spore_ger_x_C"/>
    <property type="match status" value="1"/>
</dbReference>
<protein>
    <submittedName>
        <fullName evidence="11">Ger(X)C family germination protein</fullName>
    </submittedName>
</protein>
<dbReference type="InterPro" id="IPR057336">
    <property type="entry name" value="GerAC_N"/>
</dbReference>
<dbReference type="Proteomes" id="UP001519307">
    <property type="component" value="Unassembled WGS sequence"/>
</dbReference>
<keyword evidence="7" id="KW-0449">Lipoprotein</keyword>
<dbReference type="Pfam" id="PF25198">
    <property type="entry name" value="Spore_GerAC_N"/>
    <property type="match status" value="1"/>
</dbReference>
<evidence type="ECO:0000259" key="10">
    <source>
        <dbReference type="Pfam" id="PF25198"/>
    </source>
</evidence>
<evidence type="ECO:0000313" key="12">
    <source>
        <dbReference type="Proteomes" id="UP001519307"/>
    </source>
</evidence>
<evidence type="ECO:0000256" key="6">
    <source>
        <dbReference type="ARBA" id="ARBA00023139"/>
    </source>
</evidence>
<comment type="caution">
    <text evidence="11">The sequence shown here is derived from an EMBL/GenBank/DDBJ whole genome shotgun (WGS) entry which is preliminary data.</text>
</comment>
<comment type="subcellular location">
    <subcellularLocation>
        <location evidence="1">Membrane</location>
        <topology evidence="1">Lipid-anchor</topology>
    </subcellularLocation>
</comment>
<dbReference type="InterPro" id="IPR046953">
    <property type="entry name" value="Spore_GerAC-like_C"/>
</dbReference>
<proteinExistence type="inferred from homology"/>
<keyword evidence="6" id="KW-0564">Palmitate</keyword>
<accession>A0ABS4KQE5</accession>
<evidence type="ECO:0000256" key="1">
    <source>
        <dbReference type="ARBA" id="ARBA00004635"/>
    </source>
</evidence>
<evidence type="ECO:0000259" key="9">
    <source>
        <dbReference type="Pfam" id="PF05504"/>
    </source>
</evidence>
<feature type="chain" id="PRO_5046858208" evidence="8">
    <location>
        <begin position="23"/>
        <end position="370"/>
    </location>
</feature>
<evidence type="ECO:0000256" key="4">
    <source>
        <dbReference type="ARBA" id="ARBA00022729"/>
    </source>
</evidence>
<gene>
    <name evidence="11" type="ORF">J2Z42_000922</name>
</gene>
<evidence type="ECO:0000256" key="5">
    <source>
        <dbReference type="ARBA" id="ARBA00023136"/>
    </source>
</evidence>
<reference evidence="11 12" key="1">
    <citation type="submission" date="2021-03" db="EMBL/GenBank/DDBJ databases">
        <title>Genomic Encyclopedia of Type Strains, Phase IV (KMG-IV): sequencing the most valuable type-strain genomes for metagenomic binning, comparative biology and taxonomic classification.</title>
        <authorList>
            <person name="Goeker M."/>
        </authorList>
    </citation>
    <scope>NUCLEOTIDE SEQUENCE [LARGE SCALE GENOMIC DNA]</scope>
    <source>
        <strain evidence="11 12">DSM 28783</strain>
    </source>
</reference>
<organism evidence="11 12">
    <name type="scientific">Clostridium algifaecis</name>
    <dbReference type="NCBI Taxonomy" id="1472040"/>
    <lineage>
        <taxon>Bacteria</taxon>
        <taxon>Bacillati</taxon>
        <taxon>Bacillota</taxon>
        <taxon>Clostridia</taxon>
        <taxon>Eubacteriales</taxon>
        <taxon>Clostridiaceae</taxon>
        <taxon>Clostridium</taxon>
    </lineage>
</organism>
<evidence type="ECO:0000256" key="2">
    <source>
        <dbReference type="ARBA" id="ARBA00007886"/>
    </source>
</evidence>
<comment type="similarity">
    <text evidence="2">Belongs to the GerABKC lipoprotein family.</text>
</comment>
<keyword evidence="12" id="KW-1185">Reference proteome</keyword>
<keyword evidence="4 8" id="KW-0732">Signal</keyword>
<name>A0ABS4KQE5_9CLOT</name>
<evidence type="ECO:0000256" key="7">
    <source>
        <dbReference type="ARBA" id="ARBA00023288"/>
    </source>
</evidence>
<feature type="domain" description="Spore germination protein N-terminal" evidence="10">
    <location>
        <begin position="21"/>
        <end position="192"/>
    </location>
</feature>
<keyword evidence="5" id="KW-0472">Membrane</keyword>
<dbReference type="InterPro" id="IPR008844">
    <property type="entry name" value="Spore_GerAC-like"/>
</dbReference>
<dbReference type="Gene3D" id="3.30.300.210">
    <property type="entry name" value="Nutrient germinant receptor protein C, domain 3"/>
    <property type="match status" value="1"/>
</dbReference>
<evidence type="ECO:0000256" key="8">
    <source>
        <dbReference type="SAM" id="SignalP"/>
    </source>
</evidence>
<sequence>MKNFFCIFLLIATCFLSGCFNYNDIDKVTFATSVIVDTNLNKNAIVYVEAFKSEKSGGTSSGTGKKITFKSSGKTLFEALRNMNMSAGNKINFTQVKSIIFTQKAAEEGLYNFVDFFGRDQEFMIRSNIAILNGDPEKFIKLNLSENKYIGLFIYDLIHNIPASSRTVITTLNDFLNKAYTKQGTAVITMIEQKKDQPEPKIEVINGAVIKKGKMVDIINGRYGEGYNFLIDNIKGGSLEVTNPYSANNFITLEILKSKTKTKIYYEDNRILVKKIIKVKTTIAEVQNYIDLNNATREKIEQYAQKNIANACNNVFKTYKSKNLDIFNIDEDFERKYPKINIKDPIKKSTLQVEVDVNLEGSSTKTNFRE</sequence>
<keyword evidence="3" id="KW-0309">Germination</keyword>
<dbReference type="InterPro" id="IPR038501">
    <property type="entry name" value="Spore_GerAC_C_sf"/>
</dbReference>